<sequence length="524" mass="57786">MWHNPTDEIAAPPGLKLCLKFAEHVGNLMKEKTGQGPLVPFLKGVPLPIQAEMQTLVDVVHSAWANPVELAFSLDELASASKEPLKGVKRSDHLLQKFPPPDDVTGRLLDSPMVFIDNEGKAIAWYLPGLWTTRRRHQVFHVVEDASHLPNSIINMKGAENWRTQASGFANPDTCKIKPGCVNIVSSWYNQGQGPPLQVPAPSASLNPKNGTGGLGLLRGLEELNALTGALLYLVNPLLFNMQMQVLLELSTGRAETADDDLTQAVMEIPAEVVQWVNRNFPKPRVDHDWLQGCYEWAIGLDGVRPNSQELFDTIRTQLLKSSLSQSLDPTDGLPQDIGDFNTQVTLCGVPTLVEIISLSEVGSSAFQLDQVRKGREERLRAGGFDEYDEGDEEADLEVEGEGPLPKYPRSMLSFVLSDGTTQFQAMEYKPLPQLSLVQTPLGFKLQLKAVRFICGVAYLEPDNVILLGGDSDLNQRKDYHFRQNLRKRMGFPNEPMPEFEDGEGKNNEHGGAGAPGPPAPHHE</sequence>
<proteinExistence type="inferred from homology"/>
<dbReference type="InterPro" id="IPR042470">
    <property type="entry name" value="RMI1_N_C_sf"/>
</dbReference>
<dbReference type="Proteomes" id="UP000541558">
    <property type="component" value="Unassembled WGS sequence"/>
</dbReference>
<dbReference type="PANTHER" id="PTHR14790">
    <property type="entry name" value="RECQ-MEDIATED GENOME INSTABILITY PROTEIN 1 RMI1"/>
    <property type="match status" value="1"/>
</dbReference>
<keyword evidence="6" id="KW-1185">Reference proteome</keyword>
<evidence type="ECO:0000313" key="5">
    <source>
        <dbReference type="EMBL" id="KAF5339118.1"/>
    </source>
</evidence>
<organism evidence="5 6">
    <name type="scientific">Ephemerocybe angulata</name>
    <dbReference type="NCBI Taxonomy" id="980116"/>
    <lineage>
        <taxon>Eukaryota</taxon>
        <taxon>Fungi</taxon>
        <taxon>Dikarya</taxon>
        <taxon>Basidiomycota</taxon>
        <taxon>Agaricomycotina</taxon>
        <taxon>Agaricomycetes</taxon>
        <taxon>Agaricomycetidae</taxon>
        <taxon>Agaricales</taxon>
        <taxon>Agaricineae</taxon>
        <taxon>Psathyrellaceae</taxon>
        <taxon>Ephemerocybe</taxon>
    </lineage>
</organism>
<accession>A0A8H5FJX2</accession>
<evidence type="ECO:0000256" key="1">
    <source>
        <dbReference type="ARBA" id="ARBA00006395"/>
    </source>
</evidence>
<dbReference type="GO" id="GO:0000724">
    <property type="term" value="P:double-strand break repair via homologous recombination"/>
    <property type="evidence" value="ECO:0007669"/>
    <property type="project" value="TreeGrafter"/>
</dbReference>
<dbReference type="GO" id="GO:0000712">
    <property type="term" value="P:resolution of meiotic recombination intermediates"/>
    <property type="evidence" value="ECO:0007669"/>
    <property type="project" value="TreeGrafter"/>
</dbReference>
<name>A0A8H5FJX2_9AGAR</name>
<comment type="caution">
    <text evidence="5">The sequence shown here is derived from an EMBL/GenBank/DDBJ whole genome shotgun (WGS) entry which is preliminary data.</text>
</comment>
<evidence type="ECO:0000256" key="2">
    <source>
        <dbReference type="ARBA" id="ARBA00018987"/>
    </source>
</evidence>
<gene>
    <name evidence="5" type="ORF">D9611_011252</name>
</gene>
<comment type="similarity">
    <text evidence="1">Belongs to the RMI1 family.</text>
</comment>
<dbReference type="EMBL" id="JAACJK010000009">
    <property type="protein sequence ID" value="KAF5339118.1"/>
    <property type="molecule type" value="Genomic_DNA"/>
</dbReference>
<dbReference type="GO" id="GO:0016604">
    <property type="term" value="C:nuclear body"/>
    <property type="evidence" value="ECO:0007669"/>
    <property type="project" value="TreeGrafter"/>
</dbReference>
<evidence type="ECO:0000259" key="4">
    <source>
        <dbReference type="Pfam" id="PF08585"/>
    </source>
</evidence>
<dbReference type="Gene3D" id="2.40.50.770">
    <property type="entry name" value="RecQ-mediated genome instability protein Rmi1, C-terminal domain"/>
    <property type="match status" value="1"/>
</dbReference>
<evidence type="ECO:0000256" key="3">
    <source>
        <dbReference type="SAM" id="MobiDB-lite"/>
    </source>
</evidence>
<protein>
    <recommendedName>
        <fullName evidence="2">RecQ-mediated genome instability protein 1</fullName>
    </recommendedName>
</protein>
<evidence type="ECO:0000313" key="6">
    <source>
        <dbReference type="Proteomes" id="UP000541558"/>
    </source>
</evidence>
<dbReference type="Pfam" id="PF08585">
    <property type="entry name" value="RMI1_N_C"/>
    <property type="match status" value="1"/>
</dbReference>
<reference evidence="5 6" key="1">
    <citation type="journal article" date="2020" name="ISME J.">
        <title>Uncovering the hidden diversity of litter-decomposition mechanisms in mushroom-forming fungi.</title>
        <authorList>
            <person name="Floudas D."/>
            <person name="Bentzer J."/>
            <person name="Ahren D."/>
            <person name="Johansson T."/>
            <person name="Persson P."/>
            <person name="Tunlid A."/>
        </authorList>
    </citation>
    <scope>NUCLEOTIDE SEQUENCE [LARGE SCALE GENOMIC DNA]</scope>
    <source>
        <strain evidence="5 6">CBS 175.51</strain>
    </source>
</reference>
<dbReference type="PANTHER" id="PTHR14790:SF15">
    <property type="entry name" value="RECQ-MEDIATED GENOME INSTABILITY PROTEIN 1"/>
    <property type="match status" value="1"/>
</dbReference>
<dbReference type="AlphaFoldDB" id="A0A8H5FJX2"/>
<feature type="region of interest" description="Disordered" evidence="3">
    <location>
        <begin position="488"/>
        <end position="524"/>
    </location>
</feature>
<feature type="domain" description="RecQ mediated genome instability protein 1 OB-fold" evidence="4">
    <location>
        <begin position="334"/>
        <end position="473"/>
    </location>
</feature>
<dbReference type="GO" id="GO:0031422">
    <property type="term" value="C:RecQ family helicase-topoisomerase III complex"/>
    <property type="evidence" value="ECO:0007669"/>
    <property type="project" value="TreeGrafter"/>
</dbReference>
<dbReference type="OrthoDB" id="341511at2759"/>
<dbReference type="InterPro" id="IPR013894">
    <property type="entry name" value="RMI1_OB"/>
</dbReference>